<dbReference type="PROSITE" id="PS51318">
    <property type="entry name" value="TAT"/>
    <property type="match status" value="1"/>
</dbReference>
<gene>
    <name evidence="2" type="ORF">JY500_06505</name>
</gene>
<dbReference type="RefSeq" id="WP_206255609.1">
    <property type="nucleotide sequence ID" value="NZ_CP071060.1"/>
</dbReference>
<feature type="signal peptide" evidence="1">
    <location>
        <begin position="1"/>
        <end position="28"/>
    </location>
</feature>
<evidence type="ECO:0008006" key="4">
    <source>
        <dbReference type="Google" id="ProtNLM"/>
    </source>
</evidence>
<proteinExistence type="predicted"/>
<name>A0ABX7M962_9RHOO</name>
<evidence type="ECO:0000313" key="3">
    <source>
        <dbReference type="Proteomes" id="UP000663570"/>
    </source>
</evidence>
<feature type="chain" id="PRO_5046837880" description="Copper chaperone PCu(A)C" evidence="1">
    <location>
        <begin position="29"/>
        <end position="152"/>
    </location>
</feature>
<organism evidence="2 3">
    <name type="scientific">Niveibacterium microcysteis</name>
    <dbReference type="NCBI Taxonomy" id="2811415"/>
    <lineage>
        <taxon>Bacteria</taxon>
        <taxon>Pseudomonadati</taxon>
        <taxon>Pseudomonadota</taxon>
        <taxon>Betaproteobacteria</taxon>
        <taxon>Rhodocyclales</taxon>
        <taxon>Rhodocyclaceae</taxon>
        <taxon>Niveibacterium</taxon>
    </lineage>
</organism>
<dbReference type="InterPro" id="IPR006311">
    <property type="entry name" value="TAT_signal"/>
</dbReference>
<sequence length="152" mass="16231">MTTAPTRRHALRCLVLTAAFVAAAEARALDLITPEEAARPPAEIPTMRGITRGPSVTQVSPAPDAKALATPLKLKIAFKARGGAKIDPKTVEMTYLSTPPVDLLPRARAGLSAEGIELADVRMPPGLHPIRLRVSDNEGRETETLLKLDIAK</sequence>
<dbReference type="EMBL" id="CP071060">
    <property type="protein sequence ID" value="QSI78279.1"/>
    <property type="molecule type" value="Genomic_DNA"/>
</dbReference>
<protein>
    <recommendedName>
        <fullName evidence="4">Copper chaperone PCu(A)C</fullName>
    </recommendedName>
</protein>
<dbReference type="Proteomes" id="UP000663570">
    <property type="component" value="Chromosome"/>
</dbReference>
<evidence type="ECO:0000256" key="1">
    <source>
        <dbReference type="SAM" id="SignalP"/>
    </source>
</evidence>
<keyword evidence="1" id="KW-0732">Signal</keyword>
<accession>A0ABX7M962</accession>
<reference evidence="2 3" key="1">
    <citation type="submission" date="2021-02" db="EMBL/GenBank/DDBJ databases">
        <title>Niveibacterium changnyeongensis HC41.</title>
        <authorList>
            <person name="Kang M."/>
        </authorList>
    </citation>
    <scope>NUCLEOTIDE SEQUENCE [LARGE SCALE GENOMIC DNA]</scope>
    <source>
        <strain evidence="2 3">HC41</strain>
    </source>
</reference>
<keyword evidence="3" id="KW-1185">Reference proteome</keyword>
<evidence type="ECO:0000313" key="2">
    <source>
        <dbReference type="EMBL" id="QSI78279.1"/>
    </source>
</evidence>